<accession>A0ABW2IBN0</accession>
<evidence type="ECO:0000256" key="4">
    <source>
        <dbReference type="ARBA" id="ARBA00022840"/>
    </source>
</evidence>
<keyword evidence="4 10" id="KW-0067">ATP-binding</keyword>
<evidence type="ECO:0000259" key="12">
    <source>
        <dbReference type="PROSITE" id="PS51198"/>
    </source>
</evidence>
<dbReference type="InterPro" id="IPR014016">
    <property type="entry name" value="UvrD-like_ATP-bd"/>
</dbReference>
<evidence type="ECO:0000256" key="8">
    <source>
        <dbReference type="ARBA" id="ARBA00034923"/>
    </source>
</evidence>
<feature type="domain" description="UvrD-like helicase C-terminal" evidence="13">
    <location>
        <begin position="517"/>
        <end position="795"/>
    </location>
</feature>
<evidence type="ECO:0000256" key="10">
    <source>
        <dbReference type="PROSITE-ProRule" id="PRU00560"/>
    </source>
</evidence>
<evidence type="ECO:0000313" key="14">
    <source>
        <dbReference type="EMBL" id="MFC7288438.1"/>
    </source>
</evidence>
<evidence type="ECO:0000256" key="2">
    <source>
        <dbReference type="ARBA" id="ARBA00022801"/>
    </source>
</evidence>
<evidence type="ECO:0000256" key="9">
    <source>
        <dbReference type="ARBA" id="ARBA00048988"/>
    </source>
</evidence>
<sequence length="1091" mass="121822">MQGHEDMDLTPRAYEVNGAQSDAAHFVARACDPTRSVVVEACAGSGKTWLLVARVLRLLLAGTEPAAILAITFTRKAAQEMRERLMQLLNELTLKTDAEVLALLRERGIAEHALAETLPLARGLYEKVLRSPQALSIDTFHSWFARLIQIAPLASGVPHGYSLTEATGELLSDAYSRFMQQVNEKDQQHVKDALVDLYTQVGDFSTRNLLNSFVAKRAEWWASVQGGEPLEWLEELCGADGVMDARLSLWSDDKLLARINQVAWLLGQGTAVNQERATSIEKAVTAGAALENFDALTNEFFDAGGKFRKNRATKNLTKALLDNLGEEGVYAFEVEFESIGEALKKILRRSMEPKVIALNRSLFTVGAAYLEIYQAVKAEQRVFDFADLEWQAYRLLTNEEHAAYLQSRLDARYKHVLLDEFQDTNPLQWSIVQAWLKAYGNETDRPSMFVVGDPKQSIYRFRRAEPRVFSAAREVLVAQGADFLRTNQTRRNARGIVDVLNVSFRANPIYTAQTTLSNEAGAVWQLPLVQQEKSEKVVWSPANMRDPLTEPREEEEDARRLEEGRAVAQAILRAREVTPGAKWSDVMLLVKKRTHLSAYERALREAGIPFASDRRGGLLESLEVADLIALLTFLITPHDNLALAHVLKSPIMGASDSDLIALALRSEKTWWGRLHQAELNADVLQRAVSLLEKWLELAARLPVHDLLDRILHEGDVVARYAQAASPLVRGQVLANIEAFTELALNLDAGRYPSLPKFIDALRRLQKSADSDAPDEAEIDASLDAARILTIHGAKGLEADIVVLLDANHSDPARDDYGVLCEWKQEADAPNHFSVFGRQAERGAARDYLFAEEEQLKTQEDWNLLYVATTRAKKLLIVSGVADARSASENGVADGCWYARFQGAEEPELDGPVQVSDVKQEAGFPLSIFSPPPLPLEQPDIQQAFSSAEIEEGIALHALMERLTQTWPVQIHAAPVLAKWLPCSRELAEVVRTQADVILAQPQLQRFFDPAQHRFARNEMEIVSSAGVARFDRVVMFDDELWILDYKRNLYDSERVAYAAQLARYRLAAQDVFPGLKIRTALITVDGTLTEV</sequence>
<keyword evidence="1 10" id="KW-0547">Nucleotide-binding</keyword>
<organism evidence="14 15">
    <name type="scientific">Herminiimonas glaciei</name>
    <dbReference type="NCBI Taxonomy" id="523788"/>
    <lineage>
        <taxon>Bacteria</taxon>
        <taxon>Pseudomonadati</taxon>
        <taxon>Pseudomonadota</taxon>
        <taxon>Betaproteobacteria</taxon>
        <taxon>Burkholderiales</taxon>
        <taxon>Oxalobacteraceae</taxon>
        <taxon>Herminiimonas</taxon>
    </lineage>
</organism>
<feature type="domain" description="UvrD-like helicase ATP-binding" evidence="12">
    <location>
        <begin position="20"/>
        <end position="493"/>
    </location>
</feature>
<gene>
    <name evidence="14" type="ORF">ACFQPC_10355</name>
</gene>
<dbReference type="Gene3D" id="3.40.50.300">
    <property type="entry name" value="P-loop containing nucleotide triphosphate hydrolases"/>
    <property type="match status" value="4"/>
</dbReference>
<dbReference type="PANTHER" id="PTHR11070:SF2">
    <property type="entry name" value="ATP-DEPENDENT DNA HELICASE SRS2"/>
    <property type="match status" value="1"/>
</dbReference>
<keyword evidence="3 10" id="KW-0347">Helicase</keyword>
<evidence type="ECO:0000313" key="15">
    <source>
        <dbReference type="Proteomes" id="UP001596542"/>
    </source>
</evidence>
<dbReference type="PANTHER" id="PTHR11070">
    <property type="entry name" value="UVRD / RECB / PCRA DNA HELICASE FAMILY MEMBER"/>
    <property type="match status" value="1"/>
</dbReference>
<dbReference type="SUPFAM" id="SSF52540">
    <property type="entry name" value="P-loop containing nucleoside triphosphate hydrolases"/>
    <property type="match status" value="1"/>
</dbReference>
<dbReference type="InterPro" id="IPR011335">
    <property type="entry name" value="Restrct_endonuc-II-like"/>
</dbReference>
<dbReference type="Pfam" id="PF12705">
    <property type="entry name" value="PDDEXK_1"/>
    <property type="match status" value="1"/>
</dbReference>
<reference evidence="15" key="1">
    <citation type="journal article" date="2019" name="Int. J. Syst. Evol. Microbiol.">
        <title>The Global Catalogue of Microorganisms (GCM) 10K type strain sequencing project: providing services to taxonomists for standard genome sequencing and annotation.</title>
        <authorList>
            <consortium name="The Broad Institute Genomics Platform"/>
            <consortium name="The Broad Institute Genome Sequencing Center for Infectious Disease"/>
            <person name="Wu L."/>
            <person name="Ma J."/>
        </authorList>
    </citation>
    <scope>NUCLEOTIDE SEQUENCE [LARGE SCALE GENOMIC DNA]</scope>
    <source>
        <strain evidence="15">KACC 12508</strain>
    </source>
</reference>
<dbReference type="Gene3D" id="1.10.486.10">
    <property type="entry name" value="PCRA, domain 4"/>
    <property type="match status" value="1"/>
</dbReference>
<feature type="coiled-coil region" evidence="11">
    <location>
        <begin position="71"/>
        <end position="98"/>
    </location>
</feature>
<dbReference type="Pfam" id="PF00580">
    <property type="entry name" value="UvrD-helicase"/>
    <property type="match status" value="1"/>
</dbReference>
<keyword evidence="5" id="KW-0413">Isomerase</keyword>
<comment type="catalytic activity">
    <reaction evidence="6">
        <text>Couples ATP hydrolysis with the unwinding of duplex DNA by translocating in the 3'-5' direction.</text>
        <dbReference type="EC" id="5.6.2.4"/>
    </reaction>
</comment>
<dbReference type="RefSeq" id="WP_382271771.1">
    <property type="nucleotide sequence ID" value="NZ_JBHTBU010000001.1"/>
</dbReference>
<comment type="caution">
    <text evidence="14">The sequence shown here is derived from an EMBL/GenBank/DDBJ whole genome shotgun (WGS) entry which is preliminary data.</text>
</comment>
<keyword evidence="15" id="KW-1185">Reference proteome</keyword>
<protein>
    <recommendedName>
        <fullName evidence="7">DNA 3'-5' helicase</fullName>
        <ecNumber evidence="7">5.6.2.4</ecNumber>
    </recommendedName>
    <alternativeName>
        <fullName evidence="8">DNA 3'-5' helicase II</fullName>
    </alternativeName>
</protein>
<feature type="binding site" evidence="10">
    <location>
        <begin position="41"/>
        <end position="48"/>
    </location>
    <ligand>
        <name>ATP</name>
        <dbReference type="ChEBI" id="CHEBI:30616"/>
    </ligand>
</feature>
<dbReference type="InterPro" id="IPR014017">
    <property type="entry name" value="DNA_helicase_UvrD-like_C"/>
</dbReference>
<dbReference type="InterPro" id="IPR000212">
    <property type="entry name" value="DNA_helicase_UvrD/REP"/>
</dbReference>
<dbReference type="GO" id="GO:0008854">
    <property type="term" value="F:exodeoxyribonuclease V activity"/>
    <property type="evidence" value="ECO:0007669"/>
    <property type="project" value="UniProtKB-EC"/>
</dbReference>
<dbReference type="PROSITE" id="PS51198">
    <property type="entry name" value="UVRD_HELICASE_ATP_BIND"/>
    <property type="match status" value="1"/>
</dbReference>
<comment type="catalytic activity">
    <reaction evidence="9">
        <text>ATP + H2O = ADP + phosphate + H(+)</text>
        <dbReference type="Rhea" id="RHEA:13065"/>
        <dbReference type="ChEBI" id="CHEBI:15377"/>
        <dbReference type="ChEBI" id="CHEBI:15378"/>
        <dbReference type="ChEBI" id="CHEBI:30616"/>
        <dbReference type="ChEBI" id="CHEBI:43474"/>
        <dbReference type="ChEBI" id="CHEBI:456216"/>
        <dbReference type="EC" id="5.6.2.4"/>
    </reaction>
</comment>
<evidence type="ECO:0000256" key="7">
    <source>
        <dbReference type="ARBA" id="ARBA00034808"/>
    </source>
</evidence>
<evidence type="ECO:0000256" key="3">
    <source>
        <dbReference type="ARBA" id="ARBA00022806"/>
    </source>
</evidence>
<dbReference type="PROSITE" id="PS51217">
    <property type="entry name" value="UVRD_HELICASE_CTER"/>
    <property type="match status" value="1"/>
</dbReference>
<evidence type="ECO:0000256" key="11">
    <source>
        <dbReference type="SAM" id="Coils"/>
    </source>
</evidence>
<proteinExistence type="predicted"/>
<name>A0ABW2IBN0_9BURK</name>
<dbReference type="EMBL" id="JBHTBU010000001">
    <property type="protein sequence ID" value="MFC7288438.1"/>
    <property type="molecule type" value="Genomic_DNA"/>
</dbReference>
<evidence type="ECO:0000256" key="1">
    <source>
        <dbReference type="ARBA" id="ARBA00022741"/>
    </source>
</evidence>
<dbReference type="SUPFAM" id="SSF52980">
    <property type="entry name" value="Restriction endonuclease-like"/>
    <property type="match status" value="1"/>
</dbReference>
<keyword evidence="11" id="KW-0175">Coiled coil</keyword>
<evidence type="ECO:0000259" key="13">
    <source>
        <dbReference type="PROSITE" id="PS51217"/>
    </source>
</evidence>
<keyword evidence="2 10" id="KW-0378">Hydrolase</keyword>
<dbReference type="InterPro" id="IPR027417">
    <property type="entry name" value="P-loop_NTPase"/>
</dbReference>
<dbReference type="InterPro" id="IPR038726">
    <property type="entry name" value="PDDEXK_AddAB-type"/>
</dbReference>
<evidence type="ECO:0000256" key="5">
    <source>
        <dbReference type="ARBA" id="ARBA00023235"/>
    </source>
</evidence>
<dbReference type="Proteomes" id="UP001596542">
    <property type="component" value="Unassembled WGS sequence"/>
</dbReference>
<dbReference type="EC" id="5.6.2.4" evidence="7"/>
<evidence type="ECO:0000256" key="6">
    <source>
        <dbReference type="ARBA" id="ARBA00034617"/>
    </source>
</evidence>
<dbReference type="Pfam" id="PF13361">
    <property type="entry name" value="UvrD_C"/>
    <property type="match status" value="1"/>
</dbReference>